<organism evidence="1 2">
    <name type="scientific">Spirulina subsalsa FACHB-351</name>
    <dbReference type="NCBI Taxonomy" id="234711"/>
    <lineage>
        <taxon>Bacteria</taxon>
        <taxon>Bacillati</taxon>
        <taxon>Cyanobacteriota</taxon>
        <taxon>Cyanophyceae</taxon>
        <taxon>Spirulinales</taxon>
        <taxon>Spirulinaceae</taxon>
        <taxon>Spirulina</taxon>
    </lineage>
</organism>
<proteinExistence type="predicted"/>
<keyword evidence="2" id="KW-1185">Reference proteome</keyword>
<evidence type="ECO:0000313" key="1">
    <source>
        <dbReference type="EMBL" id="MCW6035315.1"/>
    </source>
</evidence>
<reference evidence="1 2" key="1">
    <citation type="submission" date="2021-08" db="EMBL/GenBank/DDBJ databases">
        <title>Draft genome sequence of Spirulina subsalsa with high tolerance to salinity and hype-accumulation of phycocyanin.</title>
        <authorList>
            <person name="Pei H."/>
            <person name="Jiang L."/>
        </authorList>
    </citation>
    <scope>NUCLEOTIDE SEQUENCE [LARGE SCALE GENOMIC DNA]</scope>
    <source>
        <strain evidence="1 2">FACHB-351</strain>
    </source>
</reference>
<sequence>MPPVLIVCDQVNPPLPHALALKEAIASLEPEVDIALITPEDLDLDLDAVYCPLTLHIPPELPLPSPSIFLACQDLAEQQQWVETELDYETGPGNYWLPIVWTIKGPLYGEVIGWENEGYVQPIDLPDDQRQPLYHLAYDLLHHLNAPPAVYTLQFALNDRAIVFDRLFPFPTECAIASLKIQEPDLLVCHWLCLTHQPILDLTILPQ</sequence>
<name>A0ABT3L1D5_9CYAN</name>
<evidence type="ECO:0000313" key="2">
    <source>
        <dbReference type="Proteomes" id="UP001526426"/>
    </source>
</evidence>
<protein>
    <submittedName>
        <fullName evidence="1">Uncharacterized protein</fullName>
    </submittedName>
</protein>
<comment type="caution">
    <text evidence="1">The sequence shown here is derived from an EMBL/GenBank/DDBJ whole genome shotgun (WGS) entry which is preliminary data.</text>
</comment>
<dbReference type="EMBL" id="JAIHOM010000011">
    <property type="protein sequence ID" value="MCW6035315.1"/>
    <property type="molecule type" value="Genomic_DNA"/>
</dbReference>
<accession>A0ABT3L1D5</accession>
<gene>
    <name evidence="1" type="ORF">K4A83_03370</name>
</gene>
<dbReference type="Proteomes" id="UP001526426">
    <property type="component" value="Unassembled WGS sequence"/>
</dbReference>
<dbReference type="RefSeq" id="WP_265262991.1">
    <property type="nucleotide sequence ID" value="NZ_JAIHOM010000011.1"/>
</dbReference>